<keyword evidence="3" id="KW-0813">Transport</keyword>
<evidence type="ECO:0000256" key="13">
    <source>
        <dbReference type="SAM" id="Phobius"/>
    </source>
</evidence>
<gene>
    <name evidence="14" type="ORF">QN215_00940</name>
</gene>
<evidence type="ECO:0000256" key="9">
    <source>
        <dbReference type="ARBA" id="ARBA00023065"/>
    </source>
</evidence>
<comment type="subcellular location">
    <subcellularLocation>
        <location evidence="1">Membrane</location>
        <topology evidence="1">Multi-pass membrane protein</topology>
    </subcellularLocation>
</comment>
<keyword evidence="9" id="KW-0406">Ion transport</keyword>
<feature type="transmembrane region" description="Helical" evidence="13">
    <location>
        <begin position="12"/>
        <end position="28"/>
    </location>
</feature>
<keyword evidence="7" id="KW-0630">Potassium</keyword>
<feature type="transmembrane region" description="Helical" evidence="13">
    <location>
        <begin position="107"/>
        <end position="129"/>
    </location>
</feature>
<evidence type="ECO:0000256" key="11">
    <source>
        <dbReference type="ARBA" id="ARBA00023303"/>
    </source>
</evidence>
<keyword evidence="10 13" id="KW-0472">Membrane</keyword>
<evidence type="ECO:0000256" key="7">
    <source>
        <dbReference type="ARBA" id="ARBA00022958"/>
    </source>
</evidence>
<keyword evidence="5 13" id="KW-0812">Transmembrane</keyword>
<dbReference type="KEGG" id="baqk:QN215_00940"/>
<evidence type="ECO:0000256" key="10">
    <source>
        <dbReference type="ARBA" id="ARBA00023136"/>
    </source>
</evidence>
<name>A0AB39U707_9BIFI</name>
<dbReference type="InterPro" id="IPR010617">
    <property type="entry name" value="TMEM175-like"/>
</dbReference>
<organism evidence="14">
    <name type="scientific">Bifidobacterium aquikefiricola</name>
    <dbReference type="NCBI Taxonomy" id="3059038"/>
    <lineage>
        <taxon>Bacteria</taxon>
        <taxon>Bacillati</taxon>
        <taxon>Actinomycetota</taxon>
        <taxon>Actinomycetes</taxon>
        <taxon>Bifidobacteriales</taxon>
        <taxon>Bifidobacteriaceae</taxon>
        <taxon>Bifidobacterium</taxon>
    </lineage>
</organism>
<evidence type="ECO:0000256" key="8">
    <source>
        <dbReference type="ARBA" id="ARBA00022989"/>
    </source>
</evidence>
<evidence type="ECO:0000313" key="14">
    <source>
        <dbReference type="EMBL" id="XDS44742.1"/>
    </source>
</evidence>
<feature type="transmembrane region" description="Helical" evidence="13">
    <location>
        <begin position="40"/>
        <end position="57"/>
    </location>
</feature>
<dbReference type="RefSeq" id="WP_369344288.1">
    <property type="nucleotide sequence ID" value="NZ_CP129674.1"/>
</dbReference>
<evidence type="ECO:0000256" key="1">
    <source>
        <dbReference type="ARBA" id="ARBA00004141"/>
    </source>
</evidence>
<comment type="similarity">
    <text evidence="2">Belongs to the TMEM175 family.</text>
</comment>
<dbReference type="EMBL" id="CP129674">
    <property type="protein sequence ID" value="XDS44742.1"/>
    <property type="molecule type" value="Genomic_DNA"/>
</dbReference>
<dbReference type="GO" id="GO:0015252">
    <property type="term" value="F:proton channel activity"/>
    <property type="evidence" value="ECO:0007669"/>
    <property type="project" value="InterPro"/>
</dbReference>
<evidence type="ECO:0000256" key="6">
    <source>
        <dbReference type="ARBA" id="ARBA00022826"/>
    </source>
</evidence>
<proteinExistence type="inferred from homology"/>
<sequence>MGRNRMEAFSDGVLAIIITIMVLDLDVPRGASFADLETDVPVFLGYVLSFIYVGIYWTNHHHLIMMVDAVNGQILWSNLHLLFWLSLIPASTSWTNEHPLTAAPACVYGIILLMCSVAYILLQNLIIHLQGKESPLGKTLGKDYKGKISVVGYAIAAGAAFIQPIASYVIYVLVALLWIIPDIRIEKAIYSDDE</sequence>
<evidence type="ECO:0000256" key="2">
    <source>
        <dbReference type="ARBA" id="ARBA00006920"/>
    </source>
</evidence>
<dbReference type="AlphaFoldDB" id="A0AB39U707"/>
<keyword evidence="8 13" id="KW-1133">Transmembrane helix</keyword>
<evidence type="ECO:0000256" key="5">
    <source>
        <dbReference type="ARBA" id="ARBA00022692"/>
    </source>
</evidence>
<dbReference type="Pfam" id="PF06736">
    <property type="entry name" value="TMEM175"/>
    <property type="match status" value="1"/>
</dbReference>
<feature type="transmembrane region" description="Helical" evidence="13">
    <location>
        <begin position="69"/>
        <end position="87"/>
    </location>
</feature>
<accession>A0AB39U707</accession>
<feature type="transmembrane region" description="Helical" evidence="13">
    <location>
        <begin position="150"/>
        <end position="180"/>
    </location>
</feature>
<protein>
    <submittedName>
        <fullName evidence="14">TMEM175 family protein</fullName>
    </submittedName>
</protein>
<keyword evidence="11" id="KW-0407">Ion channel</keyword>
<evidence type="ECO:0000256" key="3">
    <source>
        <dbReference type="ARBA" id="ARBA00022448"/>
    </source>
</evidence>
<evidence type="ECO:0000256" key="4">
    <source>
        <dbReference type="ARBA" id="ARBA00022538"/>
    </source>
</evidence>
<keyword evidence="4" id="KW-0633">Potassium transport</keyword>
<keyword evidence="6" id="KW-0631">Potassium channel</keyword>
<dbReference type="GO" id="GO:0016020">
    <property type="term" value="C:membrane"/>
    <property type="evidence" value="ECO:0007669"/>
    <property type="project" value="UniProtKB-SubCell"/>
</dbReference>
<comment type="catalytic activity">
    <reaction evidence="12">
        <text>K(+)(in) = K(+)(out)</text>
        <dbReference type="Rhea" id="RHEA:29463"/>
        <dbReference type="ChEBI" id="CHEBI:29103"/>
    </reaction>
</comment>
<dbReference type="GO" id="GO:0005267">
    <property type="term" value="F:potassium channel activity"/>
    <property type="evidence" value="ECO:0007669"/>
    <property type="project" value="UniProtKB-KW"/>
</dbReference>
<evidence type="ECO:0000256" key="12">
    <source>
        <dbReference type="ARBA" id="ARBA00034430"/>
    </source>
</evidence>
<reference evidence="14" key="1">
    <citation type="submission" date="2023-07" db="EMBL/GenBank/DDBJ databases">
        <title>Bifidobacterium aquikefiriaerophilum sp. nov. and Bifidobacterium eccum sp. nov., isolated from water kefir.</title>
        <authorList>
            <person name="Breselge S."/>
            <person name="Bellassi P."/>
            <person name="Barcenilla C."/>
            <person name="Alvarez-Ordonez A."/>
            <person name="Morelli L."/>
            <person name="Cotter P.D."/>
        </authorList>
    </citation>
    <scope>NUCLEOTIDE SEQUENCE</scope>
    <source>
        <strain evidence="14">WK041_4_12</strain>
    </source>
</reference>